<dbReference type="Pfam" id="PF13174">
    <property type="entry name" value="TPR_6"/>
    <property type="match status" value="1"/>
</dbReference>
<reference evidence="3 4" key="1">
    <citation type="submission" date="2023-07" db="EMBL/GenBank/DDBJ databases">
        <title>Functional and genomic diversity of the sorghum phyllosphere microbiome.</title>
        <authorList>
            <person name="Shade A."/>
        </authorList>
    </citation>
    <scope>NUCLEOTIDE SEQUENCE [LARGE SCALE GENOMIC DNA]</scope>
    <source>
        <strain evidence="3 4">SORGH_AS_0892</strain>
    </source>
</reference>
<dbReference type="Proteomes" id="UP001244640">
    <property type="component" value="Unassembled WGS sequence"/>
</dbReference>
<protein>
    <submittedName>
        <fullName evidence="3">Tetratricopeptide (TPR) repeat protein</fullName>
    </submittedName>
</protein>
<organism evidence="3 4">
    <name type="scientific">Sphingobacterium zeae</name>
    <dbReference type="NCBI Taxonomy" id="1776859"/>
    <lineage>
        <taxon>Bacteria</taxon>
        <taxon>Pseudomonadati</taxon>
        <taxon>Bacteroidota</taxon>
        <taxon>Sphingobacteriia</taxon>
        <taxon>Sphingobacteriales</taxon>
        <taxon>Sphingobacteriaceae</taxon>
        <taxon>Sphingobacterium</taxon>
    </lineage>
</organism>
<dbReference type="PROSITE" id="PS50005">
    <property type="entry name" value="TPR"/>
    <property type="match status" value="1"/>
</dbReference>
<evidence type="ECO:0000313" key="3">
    <source>
        <dbReference type="EMBL" id="MDQ1151923.1"/>
    </source>
</evidence>
<evidence type="ECO:0000256" key="2">
    <source>
        <dbReference type="SAM" id="Phobius"/>
    </source>
</evidence>
<sequence>MTANLADDYGLILRFPVKTPHEVHQIKKSIKLKVIEIRRREFLENFDTFRKIKTNNIFIGMSANVPIVRQVSQSAILIIILVWAVFIAFFTILFQKHGIFIGVVLFSGLLILLQQLIPSSHNKGMKAIKQKDFKAALEHFELSLDFFTRNAWVDKYRAVTMLSASKMCYREMALCNIAFCYVQAGQAEKAKALYEEILKQYPDNGIAYYALNSINTFSNQAD</sequence>
<name>A0ABU0UAR2_9SPHI</name>
<dbReference type="InterPro" id="IPR019734">
    <property type="entry name" value="TPR_rpt"/>
</dbReference>
<accession>A0ABU0UAR2</accession>
<keyword evidence="2" id="KW-0472">Membrane</keyword>
<proteinExistence type="predicted"/>
<dbReference type="Gene3D" id="1.25.40.10">
    <property type="entry name" value="Tetratricopeptide repeat domain"/>
    <property type="match status" value="1"/>
</dbReference>
<dbReference type="EMBL" id="JAUTBA010000001">
    <property type="protein sequence ID" value="MDQ1151923.1"/>
    <property type="molecule type" value="Genomic_DNA"/>
</dbReference>
<gene>
    <name evidence="3" type="ORF">QE382_003907</name>
</gene>
<dbReference type="SMART" id="SM00028">
    <property type="entry name" value="TPR"/>
    <property type="match status" value="2"/>
</dbReference>
<dbReference type="InterPro" id="IPR011990">
    <property type="entry name" value="TPR-like_helical_dom_sf"/>
</dbReference>
<evidence type="ECO:0000256" key="1">
    <source>
        <dbReference type="PROSITE-ProRule" id="PRU00339"/>
    </source>
</evidence>
<feature type="transmembrane region" description="Helical" evidence="2">
    <location>
        <begin position="99"/>
        <end position="117"/>
    </location>
</feature>
<feature type="repeat" description="TPR" evidence="1">
    <location>
        <begin position="171"/>
        <end position="204"/>
    </location>
</feature>
<keyword evidence="2" id="KW-1133">Transmembrane helix</keyword>
<evidence type="ECO:0000313" key="4">
    <source>
        <dbReference type="Proteomes" id="UP001244640"/>
    </source>
</evidence>
<keyword evidence="1" id="KW-0802">TPR repeat</keyword>
<feature type="transmembrane region" description="Helical" evidence="2">
    <location>
        <begin position="75"/>
        <end position="93"/>
    </location>
</feature>
<keyword evidence="2" id="KW-0812">Transmembrane</keyword>
<dbReference type="RefSeq" id="WP_380818090.1">
    <property type="nucleotide sequence ID" value="NZ_JBHRVL010000001.1"/>
</dbReference>
<comment type="caution">
    <text evidence="3">The sequence shown here is derived from an EMBL/GenBank/DDBJ whole genome shotgun (WGS) entry which is preliminary data.</text>
</comment>
<keyword evidence="4" id="KW-1185">Reference proteome</keyword>
<dbReference type="SUPFAM" id="SSF48452">
    <property type="entry name" value="TPR-like"/>
    <property type="match status" value="1"/>
</dbReference>